<protein>
    <submittedName>
        <fullName evidence="4">Cytochrome c, mono- and diheme variants</fullName>
    </submittedName>
</protein>
<keyword evidence="2" id="KW-0479">Metal-binding</keyword>
<dbReference type="GO" id="GO:0009055">
    <property type="term" value="F:electron transfer activity"/>
    <property type="evidence" value="ECO:0007669"/>
    <property type="project" value="InterPro"/>
</dbReference>
<name>A0A2X2M048_SPHMU</name>
<evidence type="ECO:0000313" key="4">
    <source>
        <dbReference type="EMBL" id="SPZ95240.1"/>
    </source>
</evidence>
<dbReference type="PANTHER" id="PTHR35008">
    <property type="entry name" value="BLL4482 PROTEIN-RELATED"/>
    <property type="match status" value="1"/>
</dbReference>
<dbReference type="InterPro" id="IPR036909">
    <property type="entry name" value="Cyt_c-like_dom_sf"/>
</dbReference>
<proteinExistence type="predicted"/>
<dbReference type="GO" id="GO:0020037">
    <property type="term" value="F:heme binding"/>
    <property type="evidence" value="ECO:0007669"/>
    <property type="project" value="InterPro"/>
</dbReference>
<dbReference type="Gene3D" id="1.10.760.10">
    <property type="entry name" value="Cytochrome c-like domain"/>
    <property type="match status" value="1"/>
</dbReference>
<dbReference type="GO" id="GO:0046872">
    <property type="term" value="F:metal ion binding"/>
    <property type="evidence" value="ECO:0007669"/>
    <property type="project" value="UniProtKB-KW"/>
</dbReference>
<dbReference type="PROSITE" id="PS51257">
    <property type="entry name" value="PROKAR_LIPOPROTEIN"/>
    <property type="match status" value="1"/>
</dbReference>
<dbReference type="EMBL" id="UAUU01000011">
    <property type="protein sequence ID" value="SPZ95240.1"/>
    <property type="molecule type" value="Genomic_DNA"/>
</dbReference>
<gene>
    <name evidence="4" type="ORF">NCTC11343_05855</name>
</gene>
<dbReference type="InterPro" id="IPR009056">
    <property type="entry name" value="Cyt_c-like_dom"/>
</dbReference>
<accession>A0A2X2M048</accession>
<dbReference type="PANTHER" id="PTHR35008:SF4">
    <property type="entry name" value="BLL4482 PROTEIN"/>
    <property type="match status" value="1"/>
</dbReference>
<reference evidence="4 5" key="1">
    <citation type="submission" date="2018-06" db="EMBL/GenBank/DDBJ databases">
        <authorList>
            <consortium name="Pathogen Informatics"/>
            <person name="Doyle S."/>
        </authorList>
    </citation>
    <scope>NUCLEOTIDE SEQUENCE [LARGE SCALE GENOMIC DNA]</scope>
    <source>
        <strain evidence="4 5">NCTC11343</strain>
    </source>
</reference>
<keyword evidence="1" id="KW-0349">Heme</keyword>
<dbReference type="GeneID" id="97180576"/>
<evidence type="ECO:0000256" key="3">
    <source>
        <dbReference type="ARBA" id="ARBA00023004"/>
    </source>
</evidence>
<dbReference type="AlphaFoldDB" id="A0A2X2M048"/>
<keyword evidence="3" id="KW-0408">Iron</keyword>
<organism evidence="4 5">
    <name type="scientific">Sphingobacterium multivorum</name>
    <dbReference type="NCBI Taxonomy" id="28454"/>
    <lineage>
        <taxon>Bacteria</taxon>
        <taxon>Pseudomonadati</taxon>
        <taxon>Bacteroidota</taxon>
        <taxon>Sphingobacteriia</taxon>
        <taxon>Sphingobacteriales</taxon>
        <taxon>Sphingobacteriaceae</taxon>
        <taxon>Sphingobacterium</taxon>
    </lineage>
</organism>
<dbReference type="Pfam" id="PF00034">
    <property type="entry name" value="Cytochrom_C"/>
    <property type="match status" value="1"/>
</dbReference>
<dbReference type="InterPro" id="IPR051459">
    <property type="entry name" value="Cytochrome_c-type_DH"/>
</dbReference>
<evidence type="ECO:0000256" key="2">
    <source>
        <dbReference type="ARBA" id="ARBA00022723"/>
    </source>
</evidence>
<sequence length="139" mass="15373">MRILLTTSITIGVILSILIGCQQEVDIKTAQYAVNGQKVYRTHCQNCHGEKGEGLGNLYPPLTDTTFLQTHRQDLACIIKNGTSGELEVAGKKFNNTMPASNLSAIDIAYVLTYINTKINKGKNLYPLEEVEKNLKNCK</sequence>
<evidence type="ECO:0000313" key="5">
    <source>
        <dbReference type="Proteomes" id="UP000251241"/>
    </source>
</evidence>
<dbReference type="Proteomes" id="UP000251241">
    <property type="component" value="Unassembled WGS sequence"/>
</dbReference>
<dbReference type="PROSITE" id="PS51007">
    <property type="entry name" value="CYTC"/>
    <property type="match status" value="1"/>
</dbReference>
<evidence type="ECO:0000256" key="1">
    <source>
        <dbReference type="ARBA" id="ARBA00022617"/>
    </source>
</evidence>
<dbReference type="SUPFAM" id="SSF46626">
    <property type="entry name" value="Cytochrome c"/>
    <property type="match status" value="1"/>
</dbReference>
<dbReference type="RefSeq" id="WP_112376500.1">
    <property type="nucleotide sequence ID" value="NZ_CP069793.1"/>
</dbReference>